<gene>
    <name evidence="2" type="ORF">S01H1_05119</name>
</gene>
<feature type="transmembrane region" description="Helical" evidence="1">
    <location>
        <begin position="156"/>
        <end position="184"/>
    </location>
</feature>
<feature type="transmembrane region" description="Helical" evidence="1">
    <location>
        <begin position="88"/>
        <end position="105"/>
    </location>
</feature>
<keyword evidence="1" id="KW-1133">Transmembrane helix</keyword>
<protein>
    <recommendedName>
        <fullName evidence="3">Glycosyltransferase RgtA/B/C/D-like domain-containing protein</fullName>
    </recommendedName>
</protein>
<organism evidence="2">
    <name type="scientific">marine sediment metagenome</name>
    <dbReference type="NCBI Taxonomy" id="412755"/>
    <lineage>
        <taxon>unclassified sequences</taxon>
        <taxon>metagenomes</taxon>
        <taxon>ecological metagenomes</taxon>
    </lineage>
</organism>
<name>X0S718_9ZZZZ</name>
<feature type="transmembrane region" description="Helical" evidence="1">
    <location>
        <begin position="196"/>
        <end position="215"/>
    </location>
</feature>
<evidence type="ECO:0000313" key="2">
    <source>
        <dbReference type="EMBL" id="GAF70981.1"/>
    </source>
</evidence>
<comment type="caution">
    <text evidence="2">The sequence shown here is derived from an EMBL/GenBank/DDBJ whole genome shotgun (WGS) entry which is preliminary data.</text>
</comment>
<feature type="non-terminal residue" evidence="2">
    <location>
        <position position="419"/>
    </location>
</feature>
<feature type="transmembrane region" description="Helical" evidence="1">
    <location>
        <begin position="235"/>
        <end position="255"/>
    </location>
</feature>
<keyword evidence="1" id="KW-0472">Membrane</keyword>
<reference evidence="2" key="1">
    <citation type="journal article" date="2014" name="Front. Microbiol.">
        <title>High frequency of phylogenetically diverse reductive dehalogenase-homologous genes in deep subseafloor sedimentary metagenomes.</title>
        <authorList>
            <person name="Kawai M."/>
            <person name="Futagami T."/>
            <person name="Toyoda A."/>
            <person name="Takaki Y."/>
            <person name="Nishi S."/>
            <person name="Hori S."/>
            <person name="Arai W."/>
            <person name="Tsubouchi T."/>
            <person name="Morono Y."/>
            <person name="Uchiyama I."/>
            <person name="Ito T."/>
            <person name="Fujiyama A."/>
            <person name="Inagaki F."/>
            <person name="Takami H."/>
        </authorList>
    </citation>
    <scope>NUCLEOTIDE SEQUENCE</scope>
    <source>
        <strain evidence="2">Expedition CK06-06</strain>
    </source>
</reference>
<proteinExistence type="predicted"/>
<feature type="transmembrane region" description="Helical" evidence="1">
    <location>
        <begin position="262"/>
        <end position="279"/>
    </location>
</feature>
<feature type="transmembrane region" description="Helical" evidence="1">
    <location>
        <begin position="6"/>
        <end position="23"/>
    </location>
</feature>
<sequence length="419" mass="48073">MKDKKFIIILLIAVIILSMPYFLRILSGNPTFIGDSYYHTRIAKIIDSKSVSYADNLVHGGRTYFLNPYHVLLSFFSGFLGMELTARLLPLFLGLLSLSLFYFILRRYMVKDRFLITVFLIISPIFAYTFTVLNEHSLAIFLILLGNSLILLKKKWFLALAVLIFALLPFISFFSVIFNVILLLNQGIMDKKNSKNIFTALLFLVLFSIISFSVFNLDIEKSIAKLGVEEFISDFGGLLGFSIFILVLFVLGLAYLWNKKYITIYLSLIILLAAVFYFGSYVNQYLCFLVVIFAGLTFNRLLRRKWSLTAIKNFTLIVLICGLIFSPLSYIKILSDYPPDHKIVYSLDFLRESSNEGDIIFSHYNNGFLIESIAERPVLLDGLLNDIPFAEEKLQESSEIFYSSNLIDTKQLLEKYSIE</sequence>
<feature type="transmembrane region" description="Helical" evidence="1">
    <location>
        <begin position="314"/>
        <end position="331"/>
    </location>
</feature>
<keyword evidence="1" id="KW-0812">Transmembrane</keyword>
<feature type="transmembrane region" description="Helical" evidence="1">
    <location>
        <begin position="285"/>
        <end position="302"/>
    </location>
</feature>
<dbReference type="EMBL" id="BARS01002666">
    <property type="protein sequence ID" value="GAF70981.1"/>
    <property type="molecule type" value="Genomic_DNA"/>
</dbReference>
<evidence type="ECO:0000256" key="1">
    <source>
        <dbReference type="SAM" id="Phobius"/>
    </source>
</evidence>
<feature type="transmembrane region" description="Helical" evidence="1">
    <location>
        <begin position="117"/>
        <end position="144"/>
    </location>
</feature>
<dbReference type="AlphaFoldDB" id="X0S718"/>
<accession>X0S718</accession>
<evidence type="ECO:0008006" key="3">
    <source>
        <dbReference type="Google" id="ProtNLM"/>
    </source>
</evidence>